<comment type="caution">
    <text evidence="4">The sequence shown here is derived from an EMBL/GenBank/DDBJ whole genome shotgun (WGS) entry which is preliminary data.</text>
</comment>
<dbReference type="CDD" id="cd09294">
    <property type="entry name" value="SmpB"/>
    <property type="match status" value="1"/>
</dbReference>
<reference evidence="4 5" key="1">
    <citation type="submission" date="2006-02" db="EMBL/GenBank/DDBJ databases">
        <authorList>
            <person name="Pinhassi J."/>
            <person name="Pedros-Alio C."/>
            <person name="Ferriera S."/>
            <person name="Johnson J."/>
            <person name="Kravitz S."/>
            <person name="Halpern A."/>
            <person name="Remington K."/>
            <person name="Beeson K."/>
            <person name="Tran B."/>
            <person name="Rogers Y.-H."/>
            <person name="Friedman R."/>
            <person name="Venter J.C."/>
        </authorList>
    </citation>
    <scope>NUCLEOTIDE SEQUENCE [LARGE SCALE GENOMIC DNA]</scope>
    <source>
        <strain evidence="4 5">MED297</strain>
    </source>
</reference>
<proteinExistence type="inferred from homology"/>
<dbReference type="GO" id="GO:0003723">
    <property type="term" value="F:RNA binding"/>
    <property type="evidence" value="ECO:0007669"/>
    <property type="project" value="UniProtKB-UniRule"/>
</dbReference>
<evidence type="ECO:0000313" key="4">
    <source>
        <dbReference type="EMBL" id="EAR09999.1"/>
    </source>
</evidence>
<dbReference type="Pfam" id="PF01668">
    <property type="entry name" value="SmpB"/>
    <property type="match status" value="1"/>
</dbReference>
<name>A4BCR7_9GAMM</name>
<evidence type="ECO:0000256" key="2">
    <source>
        <dbReference type="ARBA" id="ARBA00022884"/>
    </source>
</evidence>
<protein>
    <recommendedName>
        <fullName evidence="3">SsrA-binding protein</fullName>
    </recommendedName>
    <alternativeName>
        <fullName evidence="3">Small protein B</fullName>
    </alternativeName>
</protein>
<dbReference type="HAMAP" id="MF_00023">
    <property type="entry name" value="SmpB"/>
    <property type="match status" value="1"/>
</dbReference>
<evidence type="ECO:0000256" key="3">
    <source>
        <dbReference type="HAMAP-Rule" id="MF_00023"/>
    </source>
</evidence>
<dbReference type="Proteomes" id="UP000005953">
    <property type="component" value="Unassembled WGS sequence"/>
</dbReference>
<dbReference type="EMBL" id="AAOE01000006">
    <property type="protein sequence ID" value="EAR09999.1"/>
    <property type="molecule type" value="Genomic_DNA"/>
</dbReference>
<dbReference type="GO" id="GO:0070930">
    <property type="term" value="P:trans-translation-dependent protein tagging"/>
    <property type="evidence" value="ECO:0007669"/>
    <property type="project" value="TreeGrafter"/>
</dbReference>
<dbReference type="InterPro" id="IPR000037">
    <property type="entry name" value="SsrA-bd_prot"/>
</dbReference>
<dbReference type="InterPro" id="IPR023620">
    <property type="entry name" value="SmpB"/>
</dbReference>
<evidence type="ECO:0000313" key="5">
    <source>
        <dbReference type="Proteomes" id="UP000005953"/>
    </source>
</evidence>
<comment type="function">
    <text evidence="3">Required for rescue of stalled ribosomes mediated by trans-translation. Binds to transfer-messenger RNA (tmRNA), required for stable association of tmRNA with ribosomes. tmRNA and SmpB together mimic tRNA shape, replacing the anticodon stem-loop with SmpB. tmRNA is encoded by the ssrA gene; the 2 termini fold to resemble tRNA(Ala) and it encodes a 'tag peptide', a short internal open reading frame. During trans-translation Ala-aminoacylated tmRNA acts like a tRNA, entering the A-site of stalled ribosomes, displacing the stalled mRNA. The ribosome then switches to translate the ORF on the tmRNA; the nascent peptide is terminated with the 'tag peptide' encoded by the tmRNA and targeted for degradation. The ribosome is freed to recommence translation, which seems to be the essential function of trans-translation.</text>
</comment>
<keyword evidence="1 3" id="KW-0963">Cytoplasm</keyword>
<dbReference type="OrthoDB" id="9805462at2"/>
<dbReference type="SUPFAM" id="SSF74982">
    <property type="entry name" value="Small protein B (SmpB)"/>
    <property type="match status" value="1"/>
</dbReference>
<keyword evidence="2 3" id="KW-0694">RNA-binding</keyword>
<gene>
    <name evidence="3" type="primary">smpB</name>
    <name evidence="4" type="ORF">MED297_07921</name>
</gene>
<keyword evidence="5" id="KW-1185">Reference proteome</keyword>
<dbReference type="InterPro" id="IPR020081">
    <property type="entry name" value="SsrA-bd_prot_CS"/>
</dbReference>
<dbReference type="PROSITE" id="PS01317">
    <property type="entry name" value="SSRP"/>
    <property type="match status" value="1"/>
</dbReference>
<accession>A4BCR7</accession>
<dbReference type="GO" id="GO:0005829">
    <property type="term" value="C:cytosol"/>
    <property type="evidence" value="ECO:0007669"/>
    <property type="project" value="TreeGrafter"/>
</dbReference>
<sequence length="162" mass="18365">MSKSKKKHTSTAGGSIAQNKKARHDYHIVDKYEAGLSLLGWEVKSLRAGKLQLVDSYIIFKDGEAYLIGAHITPLNTASTHVIADPSRSRKLLLHRNEIDRIERQAQQTGYTSVCLAVYWKGNKIKAEVALVKGKQLHDKRAASKEKDWGREKQRVLKQFNR</sequence>
<comment type="similarity">
    <text evidence="3">Belongs to the SmpB family.</text>
</comment>
<dbReference type="RefSeq" id="WP_008045617.1">
    <property type="nucleotide sequence ID" value="NZ_CH724152.1"/>
</dbReference>
<evidence type="ECO:0000256" key="1">
    <source>
        <dbReference type="ARBA" id="ARBA00022490"/>
    </source>
</evidence>
<dbReference type="NCBIfam" id="TIGR00086">
    <property type="entry name" value="smpB"/>
    <property type="match status" value="1"/>
</dbReference>
<dbReference type="HOGENOM" id="CLU_108953_3_0_6"/>
<dbReference type="Gene3D" id="2.40.280.10">
    <property type="match status" value="1"/>
</dbReference>
<dbReference type="PANTHER" id="PTHR30308">
    <property type="entry name" value="TMRNA-BINDING COMPONENT OF TRANS-TRANSLATION TAGGING COMPLEX"/>
    <property type="match status" value="1"/>
</dbReference>
<dbReference type="NCBIfam" id="NF003843">
    <property type="entry name" value="PRK05422.1"/>
    <property type="match status" value="1"/>
</dbReference>
<comment type="subcellular location">
    <subcellularLocation>
        <location evidence="3">Cytoplasm</location>
    </subcellularLocation>
    <text evidence="3">The tmRNA-SmpB complex associates with stalled 70S ribosomes.</text>
</comment>
<organism evidence="4 5">
    <name type="scientific">Reinekea blandensis MED297</name>
    <dbReference type="NCBI Taxonomy" id="314283"/>
    <lineage>
        <taxon>Bacteria</taxon>
        <taxon>Pseudomonadati</taxon>
        <taxon>Pseudomonadota</taxon>
        <taxon>Gammaproteobacteria</taxon>
        <taxon>Oceanospirillales</taxon>
        <taxon>Saccharospirillaceae</taxon>
        <taxon>Reinekea</taxon>
    </lineage>
</organism>
<dbReference type="GO" id="GO:0070929">
    <property type="term" value="P:trans-translation"/>
    <property type="evidence" value="ECO:0007669"/>
    <property type="project" value="UniProtKB-UniRule"/>
</dbReference>
<dbReference type="AlphaFoldDB" id="A4BCR7"/>
<dbReference type="STRING" id="314283.MED297_07921"/>
<dbReference type="PANTHER" id="PTHR30308:SF2">
    <property type="entry name" value="SSRA-BINDING PROTEIN"/>
    <property type="match status" value="1"/>
</dbReference>